<dbReference type="InterPro" id="IPR036390">
    <property type="entry name" value="WH_DNA-bd_sf"/>
</dbReference>
<evidence type="ECO:0000256" key="1">
    <source>
        <dbReference type="ARBA" id="ARBA00023015"/>
    </source>
</evidence>
<proteinExistence type="predicted"/>
<feature type="domain" description="HTH iclR-type" evidence="3">
    <location>
        <begin position="15"/>
        <end position="78"/>
    </location>
</feature>
<evidence type="ECO:0000256" key="2">
    <source>
        <dbReference type="ARBA" id="ARBA00023163"/>
    </source>
</evidence>
<dbReference type="GO" id="GO:0045892">
    <property type="term" value="P:negative regulation of DNA-templated transcription"/>
    <property type="evidence" value="ECO:0007669"/>
    <property type="project" value="TreeGrafter"/>
</dbReference>
<dbReference type="SUPFAM" id="SSF46785">
    <property type="entry name" value="Winged helix' DNA-binding domain"/>
    <property type="match status" value="1"/>
</dbReference>
<dbReference type="Pfam" id="PF09339">
    <property type="entry name" value="HTH_IclR"/>
    <property type="match status" value="1"/>
</dbReference>
<dbReference type="Gene3D" id="3.30.450.40">
    <property type="match status" value="1"/>
</dbReference>
<sequence>MTPTVGDGVKSRQPSPPTARAIRVVELLADTSMGPITIADIVRRTGQSRATAHAIVSELVEQGWAMRSRSSGEITLGPVFTTLATRVTAADPLIARARVAMTELSDDLHMPCFVARRVGPETISVVDQTWIPTADADGSVGTALPWITRGHPITLRPPFSREFFAWASHAEQDAWIAKAPAALRTRLRLALSAIAERGYSIERMTDDYVAVTDALNSLDSVSDSLRSRMGDLLTELTTIDYLPDELHGDLPVITIGAPVFDAEAVTASLVACPNRTMTPDALHDVGSRVRTTADGLSAI</sequence>
<comment type="caution">
    <text evidence="4">The sequence shown here is derived from an EMBL/GenBank/DDBJ whole genome shotgun (WGS) entry which is preliminary data.</text>
</comment>
<dbReference type="PANTHER" id="PTHR30136">
    <property type="entry name" value="HELIX-TURN-HELIX TRANSCRIPTIONAL REGULATOR, ICLR FAMILY"/>
    <property type="match status" value="1"/>
</dbReference>
<dbReference type="InterPro" id="IPR005471">
    <property type="entry name" value="Tscrpt_reg_IclR_N"/>
</dbReference>
<dbReference type="AlphaFoldDB" id="A0A848L1Y3"/>
<dbReference type="GO" id="GO:0003700">
    <property type="term" value="F:DNA-binding transcription factor activity"/>
    <property type="evidence" value="ECO:0007669"/>
    <property type="project" value="TreeGrafter"/>
</dbReference>
<dbReference type="SMART" id="SM00346">
    <property type="entry name" value="HTH_ICLR"/>
    <property type="match status" value="1"/>
</dbReference>
<dbReference type="SUPFAM" id="SSF55781">
    <property type="entry name" value="GAF domain-like"/>
    <property type="match status" value="1"/>
</dbReference>
<dbReference type="GO" id="GO:0003677">
    <property type="term" value="F:DNA binding"/>
    <property type="evidence" value="ECO:0007669"/>
    <property type="project" value="InterPro"/>
</dbReference>
<evidence type="ECO:0000259" key="3">
    <source>
        <dbReference type="PROSITE" id="PS51077"/>
    </source>
</evidence>
<evidence type="ECO:0000313" key="5">
    <source>
        <dbReference type="Proteomes" id="UP000550729"/>
    </source>
</evidence>
<dbReference type="Proteomes" id="UP000550729">
    <property type="component" value="Unassembled WGS sequence"/>
</dbReference>
<dbReference type="InterPro" id="IPR050707">
    <property type="entry name" value="HTH_MetabolicPath_Reg"/>
</dbReference>
<dbReference type="RefSeq" id="WP_170196954.1">
    <property type="nucleotide sequence ID" value="NZ_JABBNB010000035.1"/>
</dbReference>
<keyword evidence="1" id="KW-0805">Transcription regulation</keyword>
<dbReference type="PANTHER" id="PTHR30136:SF24">
    <property type="entry name" value="HTH-TYPE TRANSCRIPTIONAL REPRESSOR ALLR"/>
    <property type="match status" value="1"/>
</dbReference>
<dbReference type="Gene3D" id="1.10.10.10">
    <property type="entry name" value="Winged helix-like DNA-binding domain superfamily/Winged helix DNA-binding domain"/>
    <property type="match status" value="1"/>
</dbReference>
<organism evidence="4 5">
    <name type="scientific">Gordonia asplenii</name>
    <dbReference type="NCBI Taxonomy" id="2725283"/>
    <lineage>
        <taxon>Bacteria</taxon>
        <taxon>Bacillati</taxon>
        <taxon>Actinomycetota</taxon>
        <taxon>Actinomycetes</taxon>
        <taxon>Mycobacteriales</taxon>
        <taxon>Gordoniaceae</taxon>
        <taxon>Gordonia</taxon>
    </lineage>
</organism>
<gene>
    <name evidence="4" type="ORF">HH308_24855</name>
</gene>
<evidence type="ECO:0000313" key="4">
    <source>
        <dbReference type="EMBL" id="NMO04452.1"/>
    </source>
</evidence>
<protein>
    <submittedName>
        <fullName evidence="4">Helix-turn-helix domain-containing protein</fullName>
    </submittedName>
</protein>
<accession>A0A848L1Y3</accession>
<dbReference type="PROSITE" id="PS51077">
    <property type="entry name" value="HTH_ICLR"/>
    <property type="match status" value="1"/>
</dbReference>
<keyword evidence="5" id="KW-1185">Reference proteome</keyword>
<name>A0A848L1Y3_9ACTN</name>
<dbReference type="InterPro" id="IPR029016">
    <property type="entry name" value="GAF-like_dom_sf"/>
</dbReference>
<dbReference type="InterPro" id="IPR036388">
    <property type="entry name" value="WH-like_DNA-bd_sf"/>
</dbReference>
<reference evidence="4 5" key="1">
    <citation type="submission" date="2020-04" db="EMBL/GenBank/DDBJ databases">
        <title>Gordonia sp. nov. TBRC 11910.</title>
        <authorList>
            <person name="Suriyachadkun C."/>
        </authorList>
    </citation>
    <scope>NUCLEOTIDE SEQUENCE [LARGE SCALE GENOMIC DNA]</scope>
    <source>
        <strain evidence="4 5">TBRC 11910</strain>
    </source>
</reference>
<dbReference type="EMBL" id="JABBNB010000035">
    <property type="protein sequence ID" value="NMO04452.1"/>
    <property type="molecule type" value="Genomic_DNA"/>
</dbReference>
<keyword evidence="2" id="KW-0804">Transcription</keyword>